<gene>
    <name evidence="2" type="ORF">AVDCRST_MAG04-423</name>
</gene>
<feature type="region of interest" description="Disordered" evidence="1">
    <location>
        <begin position="1"/>
        <end position="38"/>
    </location>
</feature>
<accession>A0A6J4H991</accession>
<evidence type="ECO:0000313" key="2">
    <source>
        <dbReference type="EMBL" id="CAA9216765.1"/>
    </source>
</evidence>
<dbReference type="EMBL" id="CADCTL010000030">
    <property type="protein sequence ID" value="CAA9216765.1"/>
    <property type="molecule type" value="Genomic_DNA"/>
</dbReference>
<feature type="non-terminal residue" evidence="2">
    <location>
        <position position="1"/>
    </location>
</feature>
<sequence>GRMAGTGRSGQDHHHRRRELRRTVSGWTSAAAPRGRPI</sequence>
<organism evidence="2">
    <name type="scientific">uncultured Acetobacteraceae bacterium</name>
    <dbReference type="NCBI Taxonomy" id="169975"/>
    <lineage>
        <taxon>Bacteria</taxon>
        <taxon>Pseudomonadati</taxon>
        <taxon>Pseudomonadota</taxon>
        <taxon>Alphaproteobacteria</taxon>
        <taxon>Acetobacterales</taxon>
        <taxon>Acetobacteraceae</taxon>
        <taxon>environmental samples</taxon>
    </lineage>
</organism>
<name>A0A6J4H991_9PROT</name>
<proteinExistence type="predicted"/>
<evidence type="ECO:0000256" key="1">
    <source>
        <dbReference type="SAM" id="MobiDB-lite"/>
    </source>
</evidence>
<dbReference type="AlphaFoldDB" id="A0A6J4H991"/>
<reference evidence="2" key="1">
    <citation type="submission" date="2020-02" db="EMBL/GenBank/DDBJ databases">
        <authorList>
            <person name="Meier V. D."/>
        </authorList>
    </citation>
    <scope>NUCLEOTIDE SEQUENCE</scope>
    <source>
        <strain evidence="2">AVDCRST_MAG04</strain>
    </source>
</reference>
<feature type="non-terminal residue" evidence="2">
    <location>
        <position position="38"/>
    </location>
</feature>
<protein>
    <submittedName>
        <fullName evidence="2">Uncharacterized protein</fullName>
    </submittedName>
</protein>